<feature type="domain" description="Microbial-type PARG catalytic" evidence="1">
    <location>
        <begin position="9"/>
        <end position="154"/>
    </location>
</feature>
<proteinExistence type="predicted"/>
<reference evidence="2 3" key="1">
    <citation type="submission" date="2024-09" db="EMBL/GenBank/DDBJ databases">
        <authorList>
            <person name="Lee S.D."/>
        </authorList>
    </citation>
    <scope>NUCLEOTIDE SEQUENCE [LARGE SCALE GENOMIC DNA]</scope>
    <source>
        <strain evidence="2 3">N1-3</strain>
    </source>
</reference>
<organism evidence="2 3">
    <name type="scientific">Streptacidiphilus alkalitolerans</name>
    <dbReference type="NCBI Taxonomy" id="3342712"/>
    <lineage>
        <taxon>Bacteria</taxon>
        <taxon>Bacillati</taxon>
        <taxon>Actinomycetota</taxon>
        <taxon>Actinomycetes</taxon>
        <taxon>Kitasatosporales</taxon>
        <taxon>Streptomycetaceae</taxon>
        <taxon>Streptacidiphilus</taxon>
    </lineage>
</organism>
<dbReference type="EMBL" id="JBHEZY010000006">
    <property type="protein sequence ID" value="MFC1432351.1"/>
    <property type="molecule type" value="Genomic_DNA"/>
</dbReference>
<dbReference type="NCBIfam" id="TIGR02452">
    <property type="entry name" value="TIGR02452 family protein"/>
    <property type="match status" value="1"/>
</dbReference>
<comment type="caution">
    <text evidence="2">The sequence shown here is derived from an EMBL/GenBank/DDBJ whole genome shotgun (WGS) entry which is preliminary data.</text>
</comment>
<name>A0ABV6X234_9ACTN</name>
<dbReference type="InterPro" id="IPR012664">
    <property type="entry name" value="CHP02452"/>
</dbReference>
<dbReference type="Gene3D" id="3.40.220.10">
    <property type="entry name" value="Leucine Aminopeptidase, subunit E, domain 1"/>
    <property type="match status" value="1"/>
</dbReference>
<dbReference type="PANTHER" id="PTHR35596">
    <property type="entry name" value="DUF2263 DOMAIN-CONTAINING PROTEIN"/>
    <property type="match status" value="1"/>
</dbReference>
<dbReference type="InterPro" id="IPR043472">
    <property type="entry name" value="Macro_dom-like"/>
</dbReference>
<dbReference type="PANTHER" id="PTHR35596:SF1">
    <property type="entry name" value="MICROBIAL-TYPE PARG CATALYTIC DOMAIN-CONTAINING PROTEIN"/>
    <property type="match status" value="1"/>
</dbReference>
<dbReference type="PIRSF" id="PIRSF014899">
    <property type="entry name" value="UCP014899"/>
    <property type="match status" value="1"/>
</dbReference>
<dbReference type="RefSeq" id="WP_380554094.1">
    <property type="nucleotide sequence ID" value="NZ_JBHEZY010000006.1"/>
</dbReference>
<protein>
    <submittedName>
        <fullName evidence="2">TIGR02452 family protein</fullName>
    </submittedName>
</protein>
<gene>
    <name evidence="2" type="ORF">ACEZDB_17015</name>
</gene>
<dbReference type="Pfam" id="PF10021">
    <property type="entry name" value="PARG_cat_microb"/>
    <property type="match status" value="1"/>
</dbReference>
<dbReference type="Proteomes" id="UP001592530">
    <property type="component" value="Unassembled WGS sequence"/>
</dbReference>
<accession>A0ABV6X234</accession>
<dbReference type="InterPro" id="IPR019261">
    <property type="entry name" value="PARG_cat_microbial"/>
</dbReference>
<evidence type="ECO:0000259" key="1">
    <source>
        <dbReference type="Pfam" id="PF10021"/>
    </source>
</evidence>
<evidence type="ECO:0000313" key="3">
    <source>
        <dbReference type="Proteomes" id="UP001592530"/>
    </source>
</evidence>
<dbReference type="SUPFAM" id="SSF52949">
    <property type="entry name" value="Macro domain-like"/>
    <property type="match status" value="1"/>
</dbReference>
<sequence>MSSRMRNIAAENEDIAAAGGYGLPDGTSVSVRGMLAAAADGTRCHQPDEQLTPVRSAVGRPLEVEVTAEGSLQAARRLCDSGPGDVAVLNFASARNAGGGYLRGAKAQEEDLCRQSLLYSCLVRAPEYYAAHRASDDLHYSDRVIWSPRVPVHRGDDGALLVEPYPVSFLTSPAPNATQLLRRDPDAGPGIQAALHRRAGRVLTVAAQHGVRRLVLGAWGCGVFGNNPATVAQAFHQHLYAEDGDLRGAFDQVVFAVWDRVGPSANRDAFTRRFAA</sequence>
<evidence type="ECO:0000313" key="2">
    <source>
        <dbReference type="EMBL" id="MFC1432351.1"/>
    </source>
</evidence>